<reference evidence="1" key="1">
    <citation type="submission" date="2014-05" db="EMBL/GenBank/DDBJ databases">
        <authorList>
            <person name="Chronopoulou M."/>
        </authorList>
    </citation>
    <scope>NUCLEOTIDE SEQUENCE</scope>
    <source>
        <tissue evidence="1">Whole organism</tissue>
    </source>
</reference>
<sequence>MKYSQEFNSFMSAKIQNGSQFFSGLSGFRNILDYSNSRLLSFRYIFPH</sequence>
<evidence type="ECO:0000313" key="1">
    <source>
        <dbReference type="EMBL" id="CDW44007.1"/>
    </source>
</evidence>
<proteinExistence type="predicted"/>
<protein>
    <submittedName>
        <fullName evidence="1">Uncharacterized protein</fullName>
    </submittedName>
</protein>
<dbReference type="EMBL" id="HACA01026646">
    <property type="protein sequence ID" value="CDW44007.1"/>
    <property type="molecule type" value="Transcribed_RNA"/>
</dbReference>
<dbReference type="AlphaFoldDB" id="A0A0K2V1H5"/>
<organism evidence="1">
    <name type="scientific">Lepeophtheirus salmonis</name>
    <name type="common">Salmon louse</name>
    <name type="synonym">Caligus salmonis</name>
    <dbReference type="NCBI Taxonomy" id="72036"/>
    <lineage>
        <taxon>Eukaryota</taxon>
        <taxon>Metazoa</taxon>
        <taxon>Ecdysozoa</taxon>
        <taxon>Arthropoda</taxon>
        <taxon>Crustacea</taxon>
        <taxon>Multicrustacea</taxon>
        <taxon>Hexanauplia</taxon>
        <taxon>Copepoda</taxon>
        <taxon>Siphonostomatoida</taxon>
        <taxon>Caligidae</taxon>
        <taxon>Lepeophtheirus</taxon>
    </lineage>
</organism>
<name>A0A0K2V1H5_LEPSM</name>
<accession>A0A0K2V1H5</accession>